<accession>A0A399RMG4</accession>
<dbReference type="PROSITE" id="PS51257">
    <property type="entry name" value="PROKAR_LIPOPROTEIN"/>
    <property type="match status" value="1"/>
</dbReference>
<evidence type="ECO:0000256" key="1">
    <source>
        <dbReference type="SAM" id="SignalP"/>
    </source>
</evidence>
<sequence length="177" mass="19291">MKHFALYLTGLLAALMIASCAASSETSRMSDDGTYTIYLVRHAEKQAGDDPSLTDAGRERAELLGELLSNAGVEKIWSSDYRRTRETAAPLAAHLGLDVEIYDASDLPALADRLIADRLTSLVVGHSNTTPQLAELLGAAPGEPIVEANEYDRLYVIERRDGVTVSDKIRRFGQRAD</sequence>
<feature type="signal peptide" evidence="1">
    <location>
        <begin position="1"/>
        <end position="21"/>
    </location>
</feature>
<proteinExistence type="predicted"/>
<dbReference type="OrthoDB" id="3296006at2"/>
<dbReference type="Gene3D" id="3.40.50.1240">
    <property type="entry name" value="Phosphoglycerate mutase-like"/>
    <property type="match status" value="1"/>
</dbReference>
<dbReference type="Pfam" id="PF00300">
    <property type="entry name" value="His_Phos_1"/>
    <property type="match status" value="1"/>
</dbReference>
<reference evidence="2 3" key="1">
    <citation type="submission" date="2018-08" db="EMBL/GenBank/DDBJ databases">
        <title>Henriciella mobilis sp. nov., isolated from seawater.</title>
        <authorList>
            <person name="Cheng H."/>
            <person name="Wu Y.-H."/>
            <person name="Xu X.-W."/>
            <person name="Guo L.-L."/>
        </authorList>
    </citation>
    <scope>NUCLEOTIDE SEQUENCE [LARGE SCALE GENOMIC DNA]</scope>
    <source>
        <strain evidence="2 3">CCUG67844</strain>
    </source>
</reference>
<dbReference type="AlphaFoldDB" id="A0A399RMG4"/>
<gene>
    <name evidence="2" type="ORF">D1222_05100</name>
</gene>
<organism evidence="2 3">
    <name type="scientific">Henriciella algicola</name>
    <dbReference type="NCBI Taxonomy" id="1608422"/>
    <lineage>
        <taxon>Bacteria</taxon>
        <taxon>Pseudomonadati</taxon>
        <taxon>Pseudomonadota</taxon>
        <taxon>Alphaproteobacteria</taxon>
        <taxon>Hyphomonadales</taxon>
        <taxon>Hyphomonadaceae</taxon>
        <taxon>Henriciella</taxon>
    </lineage>
</organism>
<dbReference type="InterPro" id="IPR029033">
    <property type="entry name" value="His_PPase_superfam"/>
</dbReference>
<keyword evidence="1" id="KW-0732">Signal</keyword>
<keyword evidence="3" id="KW-1185">Reference proteome</keyword>
<dbReference type="SUPFAM" id="SSF53254">
    <property type="entry name" value="Phosphoglycerate mutase-like"/>
    <property type="match status" value="1"/>
</dbReference>
<dbReference type="SMART" id="SM00855">
    <property type="entry name" value="PGAM"/>
    <property type="match status" value="1"/>
</dbReference>
<dbReference type="InterPro" id="IPR013078">
    <property type="entry name" value="His_Pase_superF_clade-1"/>
</dbReference>
<evidence type="ECO:0008006" key="4">
    <source>
        <dbReference type="Google" id="ProtNLM"/>
    </source>
</evidence>
<evidence type="ECO:0000313" key="3">
    <source>
        <dbReference type="Proteomes" id="UP000265845"/>
    </source>
</evidence>
<evidence type="ECO:0000313" key="2">
    <source>
        <dbReference type="EMBL" id="RIJ31623.1"/>
    </source>
</evidence>
<dbReference type="CDD" id="cd07067">
    <property type="entry name" value="HP_PGM_like"/>
    <property type="match status" value="1"/>
</dbReference>
<feature type="chain" id="PRO_5017194391" description="Histidine phosphatase family protein" evidence="1">
    <location>
        <begin position="22"/>
        <end position="177"/>
    </location>
</feature>
<dbReference type="RefSeq" id="WP_119453116.1">
    <property type="nucleotide sequence ID" value="NZ_QWGA01000003.1"/>
</dbReference>
<comment type="caution">
    <text evidence="2">The sequence shown here is derived from an EMBL/GenBank/DDBJ whole genome shotgun (WGS) entry which is preliminary data.</text>
</comment>
<dbReference type="EMBL" id="QWGA01000003">
    <property type="protein sequence ID" value="RIJ31623.1"/>
    <property type="molecule type" value="Genomic_DNA"/>
</dbReference>
<dbReference type="PANTHER" id="PTHR48100">
    <property type="entry name" value="BROAD-SPECIFICITY PHOSPHATASE YOR283W-RELATED"/>
    <property type="match status" value="1"/>
</dbReference>
<dbReference type="InterPro" id="IPR050275">
    <property type="entry name" value="PGM_Phosphatase"/>
</dbReference>
<name>A0A399RMG4_9PROT</name>
<dbReference type="GO" id="GO:0016791">
    <property type="term" value="F:phosphatase activity"/>
    <property type="evidence" value="ECO:0007669"/>
    <property type="project" value="TreeGrafter"/>
</dbReference>
<dbReference type="Proteomes" id="UP000265845">
    <property type="component" value="Unassembled WGS sequence"/>
</dbReference>
<protein>
    <recommendedName>
        <fullName evidence="4">Histidine phosphatase family protein</fullName>
    </recommendedName>
</protein>